<gene>
    <name evidence="2" type="ORF">PFISCL1PPCAC_9594</name>
</gene>
<evidence type="ECO:0008006" key="4">
    <source>
        <dbReference type="Google" id="ProtNLM"/>
    </source>
</evidence>
<proteinExistence type="predicted"/>
<sequence>MRRAKRTSQANRTCVHTNRGMGENLEGGGGTLSIGLRIIVLRKEVVVRLVLRRLLLLRHAERAADAADTRLQIEVLTDRRLPSVEEVGNRPQSGSRQSLVHRRLQVVEPVCIDIDCLPVQHDLSLGIDGGNLQSERRHLVRLEVALERDGGRALAHLRLDVEAVADGAALALRRLRQARAGASGRRRGAAL</sequence>
<evidence type="ECO:0000313" key="3">
    <source>
        <dbReference type="Proteomes" id="UP001432322"/>
    </source>
</evidence>
<organism evidence="2 3">
    <name type="scientific">Pristionchus fissidentatus</name>
    <dbReference type="NCBI Taxonomy" id="1538716"/>
    <lineage>
        <taxon>Eukaryota</taxon>
        <taxon>Metazoa</taxon>
        <taxon>Ecdysozoa</taxon>
        <taxon>Nematoda</taxon>
        <taxon>Chromadorea</taxon>
        <taxon>Rhabditida</taxon>
        <taxon>Rhabditina</taxon>
        <taxon>Diplogasteromorpha</taxon>
        <taxon>Diplogasteroidea</taxon>
        <taxon>Neodiplogasteridae</taxon>
        <taxon>Pristionchus</taxon>
    </lineage>
</organism>
<comment type="caution">
    <text evidence="2">The sequence shown here is derived from an EMBL/GenBank/DDBJ whole genome shotgun (WGS) entry which is preliminary data.</text>
</comment>
<protein>
    <recommendedName>
        <fullName evidence="4">Ribosomal protein</fullName>
    </recommendedName>
</protein>
<evidence type="ECO:0000256" key="1">
    <source>
        <dbReference type="SAM" id="MobiDB-lite"/>
    </source>
</evidence>
<reference evidence="2" key="1">
    <citation type="submission" date="2023-10" db="EMBL/GenBank/DDBJ databases">
        <title>Genome assembly of Pristionchus species.</title>
        <authorList>
            <person name="Yoshida K."/>
            <person name="Sommer R.J."/>
        </authorList>
    </citation>
    <scope>NUCLEOTIDE SEQUENCE</scope>
    <source>
        <strain evidence="2">RS5133</strain>
    </source>
</reference>
<dbReference type="Proteomes" id="UP001432322">
    <property type="component" value="Unassembled WGS sequence"/>
</dbReference>
<feature type="region of interest" description="Disordered" evidence="1">
    <location>
        <begin position="1"/>
        <end position="22"/>
    </location>
</feature>
<keyword evidence="3" id="KW-1185">Reference proteome</keyword>
<accession>A0AAV5VJN7</accession>
<dbReference type="EMBL" id="BTSY01000003">
    <property type="protein sequence ID" value="GMT18297.1"/>
    <property type="molecule type" value="Genomic_DNA"/>
</dbReference>
<feature type="non-terminal residue" evidence="2">
    <location>
        <position position="191"/>
    </location>
</feature>
<feature type="compositionally biased region" description="Polar residues" evidence="1">
    <location>
        <begin position="7"/>
        <end position="16"/>
    </location>
</feature>
<name>A0AAV5VJN7_9BILA</name>
<evidence type="ECO:0000313" key="2">
    <source>
        <dbReference type="EMBL" id="GMT18297.1"/>
    </source>
</evidence>
<dbReference type="AlphaFoldDB" id="A0AAV5VJN7"/>